<dbReference type="SMART" id="SM01294">
    <property type="entry name" value="PKS_PP_betabranch"/>
    <property type="match status" value="1"/>
</dbReference>
<dbReference type="GO" id="GO:0031177">
    <property type="term" value="F:phosphopantetheine binding"/>
    <property type="evidence" value="ECO:0007669"/>
    <property type="project" value="InterPro"/>
</dbReference>
<dbReference type="Gene3D" id="3.10.129.110">
    <property type="entry name" value="Polyketide synthase dehydratase"/>
    <property type="match status" value="1"/>
</dbReference>
<dbReference type="Gene3D" id="3.40.50.1820">
    <property type="entry name" value="alpha/beta hydrolase"/>
    <property type="match status" value="1"/>
</dbReference>
<evidence type="ECO:0000259" key="6">
    <source>
        <dbReference type="PROSITE" id="PS50075"/>
    </source>
</evidence>
<dbReference type="PROSITE" id="PS52019">
    <property type="entry name" value="PKS_MFAS_DH"/>
    <property type="match status" value="1"/>
</dbReference>
<evidence type="ECO:0000313" key="8">
    <source>
        <dbReference type="EMBL" id="TQF08096.1"/>
    </source>
</evidence>
<dbReference type="InterPro" id="IPR049551">
    <property type="entry name" value="PKS_DH_C"/>
</dbReference>
<reference evidence="8 9" key="1">
    <citation type="submission" date="2019-06" db="EMBL/GenBank/DDBJ databases">
        <title>Description of Kitasatospora acidophila sp. nov. isolated from pine grove soil, and reclassification of Streptomyces novaecaesareae to Kitasatospora novaeceasareae comb. nov.</title>
        <authorList>
            <person name="Kim M.J."/>
        </authorList>
    </citation>
    <scope>NUCLEOTIDE SEQUENCE [LARGE SCALE GENOMIC DNA]</scope>
    <source>
        <strain evidence="8 9">MMS16-CNU292</strain>
    </source>
</reference>
<feature type="domain" description="Carrier" evidence="6">
    <location>
        <begin position="851"/>
        <end position="926"/>
    </location>
</feature>
<evidence type="ECO:0000256" key="1">
    <source>
        <dbReference type="ARBA" id="ARBA00022450"/>
    </source>
</evidence>
<feature type="domain" description="PKS/mFAS DH" evidence="7">
    <location>
        <begin position="73"/>
        <end position="348"/>
    </location>
</feature>
<evidence type="ECO:0000313" key="9">
    <source>
        <dbReference type="Proteomes" id="UP000319103"/>
    </source>
</evidence>
<dbReference type="SUPFAM" id="SSF47336">
    <property type="entry name" value="ACP-like"/>
    <property type="match status" value="1"/>
</dbReference>
<comment type="caution">
    <text evidence="8">The sequence shown here is derived from an EMBL/GenBank/DDBJ whole genome shotgun (WGS) entry which is preliminary data.</text>
</comment>
<dbReference type="InterPro" id="IPR029058">
    <property type="entry name" value="AB_hydrolase_fold"/>
</dbReference>
<dbReference type="InterPro" id="IPR055123">
    <property type="entry name" value="SpnB-like_Rossmann"/>
</dbReference>
<dbReference type="InterPro" id="IPR009081">
    <property type="entry name" value="PP-bd_ACP"/>
</dbReference>
<dbReference type="InterPro" id="IPR036736">
    <property type="entry name" value="ACP-like_sf"/>
</dbReference>
<dbReference type="InterPro" id="IPR020802">
    <property type="entry name" value="TesA-like"/>
</dbReference>
<dbReference type="InterPro" id="IPR050091">
    <property type="entry name" value="PKS_NRPS_Biosynth_Enz"/>
</dbReference>
<keyword evidence="1" id="KW-0596">Phosphopantetheine</keyword>
<dbReference type="EMBL" id="VIGB01000001">
    <property type="protein sequence ID" value="TQF08096.1"/>
    <property type="molecule type" value="Genomic_DNA"/>
</dbReference>
<dbReference type="Pfam" id="PF08659">
    <property type="entry name" value="KR"/>
    <property type="match status" value="1"/>
</dbReference>
<dbReference type="SUPFAM" id="SSF51735">
    <property type="entry name" value="NAD(P)-binding Rossmann-fold domains"/>
    <property type="match status" value="2"/>
</dbReference>
<dbReference type="Proteomes" id="UP000319103">
    <property type="component" value="Unassembled WGS sequence"/>
</dbReference>
<feature type="region of interest" description="C-terminal hotdog fold" evidence="5">
    <location>
        <begin position="209"/>
        <end position="348"/>
    </location>
</feature>
<evidence type="ECO:0000256" key="3">
    <source>
        <dbReference type="ARBA" id="ARBA00022679"/>
    </source>
</evidence>
<dbReference type="SUPFAM" id="SSF53474">
    <property type="entry name" value="alpha/beta-Hydrolases"/>
    <property type="match status" value="1"/>
</dbReference>
<dbReference type="Gene3D" id="1.10.1200.10">
    <property type="entry name" value="ACP-like"/>
    <property type="match status" value="1"/>
</dbReference>
<keyword evidence="4" id="KW-0511">Multifunctional enzyme</keyword>
<dbReference type="Pfam" id="PF22953">
    <property type="entry name" value="SpnB_Rossmann"/>
    <property type="match status" value="1"/>
</dbReference>
<dbReference type="InterPro" id="IPR020806">
    <property type="entry name" value="PKS_PP-bd"/>
</dbReference>
<dbReference type="InterPro" id="IPR049900">
    <property type="entry name" value="PKS_mFAS_DH"/>
</dbReference>
<dbReference type="PROSITE" id="PS50075">
    <property type="entry name" value="CARRIER"/>
    <property type="match status" value="1"/>
</dbReference>
<dbReference type="FunFam" id="1.10.1200.10:FF:000007">
    <property type="entry name" value="Probable polyketide synthase pks17"/>
    <property type="match status" value="1"/>
</dbReference>
<name>A0A540WGD9_9ACTN</name>
<organism evidence="8 9">
    <name type="scientific">Kitasatospora acidiphila</name>
    <dbReference type="NCBI Taxonomy" id="2567942"/>
    <lineage>
        <taxon>Bacteria</taxon>
        <taxon>Bacillati</taxon>
        <taxon>Actinomycetota</taxon>
        <taxon>Actinomycetes</taxon>
        <taxon>Kitasatosporales</taxon>
        <taxon>Streptomycetaceae</taxon>
        <taxon>Kitasatospora</taxon>
    </lineage>
</organism>
<dbReference type="InterPro" id="IPR042104">
    <property type="entry name" value="PKS_dehydratase_sf"/>
</dbReference>
<keyword evidence="2" id="KW-0597">Phosphoprotein</keyword>
<dbReference type="CDD" id="cd08956">
    <property type="entry name" value="KR_3_FAS_SDR_x"/>
    <property type="match status" value="1"/>
</dbReference>
<dbReference type="Pfam" id="PF00550">
    <property type="entry name" value="PP-binding"/>
    <property type="match status" value="1"/>
</dbReference>
<evidence type="ECO:0000256" key="2">
    <source>
        <dbReference type="ARBA" id="ARBA00022553"/>
    </source>
</evidence>
<dbReference type="Gene3D" id="3.40.50.720">
    <property type="entry name" value="NAD(P)-binding Rossmann-like Domain"/>
    <property type="match status" value="1"/>
</dbReference>
<dbReference type="InterPro" id="IPR001031">
    <property type="entry name" value="Thioesterase"/>
</dbReference>
<dbReference type="InterPro" id="IPR013968">
    <property type="entry name" value="PKS_KR"/>
</dbReference>
<protein>
    <submittedName>
        <fullName evidence="8">Alpha/beta fold hydrolase</fullName>
    </submittedName>
</protein>
<dbReference type="SMART" id="SM00824">
    <property type="entry name" value="PKS_TE"/>
    <property type="match status" value="1"/>
</dbReference>
<dbReference type="InterPro" id="IPR020807">
    <property type="entry name" value="PKS_DH"/>
</dbReference>
<accession>A0A540WGD9</accession>
<dbReference type="GO" id="GO:0004312">
    <property type="term" value="F:fatty acid synthase activity"/>
    <property type="evidence" value="ECO:0007669"/>
    <property type="project" value="TreeGrafter"/>
</dbReference>
<evidence type="ECO:0000256" key="4">
    <source>
        <dbReference type="ARBA" id="ARBA00023268"/>
    </source>
</evidence>
<evidence type="ECO:0000259" key="7">
    <source>
        <dbReference type="PROSITE" id="PS52019"/>
    </source>
</evidence>
<dbReference type="InterPro" id="IPR049552">
    <property type="entry name" value="PKS_DH_N"/>
</dbReference>
<proteinExistence type="predicted"/>
<dbReference type="SMART" id="SM00826">
    <property type="entry name" value="PKS_DH"/>
    <property type="match status" value="1"/>
</dbReference>
<dbReference type="GO" id="GO:0017000">
    <property type="term" value="P:antibiotic biosynthetic process"/>
    <property type="evidence" value="ECO:0007669"/>
    <property type="project" value="UniProtKB-ARBA"/>
</dbReference>
<comment type="caution">
    <text evidence="5">Lacks conserved residue(s) required for the propagation of feature annotation.</text>
</comment>
<evidence type="ECO:0000256" key="5">
    <source>
        <dbReference type="PROSITE-ProRule" id="PRU01363"/>
    </source>
</evidence>
<dbReference type="PANTHER" id="PTHR43775:SF51">
    <property type="entry name" value="INACTIVE PHENOLPHTHIOCEROL SYNTHESIS POLYKETIDE SYNTHASE TYPE I PKS1-RELATED"/>
    <property type="match status" value="1"/>
</dbReference>
<keyword evidence="8" id="KW-0378">Hydrolase</keyword>
<dbReference type="Pfam" id="PF21089">
    <property type="entry name" value="PKS_DH_N"/>
    <property type="match status" value="1"/>
</dbReference>
<dbReference type="AlphaFoldDB" id="A0A540WGD9"/>
<dbReference type="SMART" id="SM00823">
    <property type="entry name" value="PKS_PP"/>
    <property type="match status" value="1"/>
</dbReference>
<keyword evidence="3" id="KW-0808">Transferase</keyword>
<dbReference type="Pfam" id="PF14765">
    <property type="entry name" value="PS-DH"/>
    <property type="match status" value="1"/>
</dbReference>
<gene>
    <name evidence="8" type="ORF">E6W39_00790</name>
</gene>
<dbReference type="PANTHER" id="PTHR43775">
    <property type="entry name" value="FATTY ACID SYNTHASE"/>
    <property type="match status" value="1"/>
</dbReference>
<dbReference type="Gene3D" id="3.30.70.3290">
    <property type="match status" value="1"/>
</dbReference>
<dbReference type="GO" id="GO:0006633">
    <property type="term" value="P:fatty acid biosynthetic process"/>
    <property type="evidence" value="ECO:0007669"/>
    <property type="project" value="TreeGrafter"/>
</dbReference>
<dbReference type="OrthoDB" id="4491169at2"/>
<dbReference type="GO" id="GO:0016787">
    <property type="term" value="F:hydrolase activity"/>
    <property type="evidence" value="ECO:0007669"/>
    <property type="project" value="UniProtKB-KW"/>
</dbReference>
<dbReference type="InterPro" id="IPR057326">
    <property type="entry name" value="KR_dom"/>
</dbReference>
<dbReference type="InterPro" id="IPR036291">
    <property type="entry name" value="NAD(P)-bd_dom_sf"/>
</dbReference>
<dbReference type="Pfam" id="PF00975">
    <property type="entry name" value="Thioesterase"/>
    <property type="match status" value="1"/>
</dbReference>
<sequence length="1240" mass="127365">MRSGRDQVRGVVEALARLHATGTPVAWDALFEGTGARRVDLPTYAFQRRRYWPEASGAGAKDATGLGLEAAAHPLLGAAIEVADSDELLFTGRLSLSTHSWLADHTVLGAVVMPSAGFLELAIRAGDQVGAALVEELTLEAPLVLGAGPGVRLQVLVSQPAASGDRGVVIHSRPEGAADEPWTRHASGVLATDGPADGADLTQWPPAGAEPVDLDGCYQRLADSGFAYGPAFQGLQAVWRLGDTVFAEVALPEQIASQARSFALHPALLEAALQPVSLLTTGDGEGRRGLPFSWSGVSLGAAGATSLRVRLTPAGPETLSLAIADGTGRSLATVESLALRPVRAEQLAAAGSPAQQSLLELTWVPLPVSDETAPDVVGSWVTVGGAEAVRLAQAARTATPARSTEGLVVVPDLAALGEQVAAAGRVPELVLLPVPATHAPDAPIAAAATAAVGWATEAVQAWLADERLAGARLVFVACGAVTTGAADGAVDAVGAAVVGLVRAAQAGNPGRFGILDLADEPFDGIVAAALLTADEPQLAVRAGTVLAPRLARVPARAADAPGPALASEGTVLVTNASGALGREVAKELVAAHGARHLLLVVTGKRDLADEHELAAAGDLDSAVAAELPGAGVLVSRAVCDLTDRTALDRLLQDIPAEHPLTAVVHLPGAEGPGAVAEQAAEAAQRHLESQIAAAENLDLATRGTELSSFVVFSATAGTLGCSDRAGAGVVGAFLDALAHLRRAAGLAATSLGWELSTGTDRTMPEPWTAWLGARDELGLLGAAIGSGLPTVLALRLRAKSRAASDHSTTVPALLRGLVRATSRRAASAGTVPTVEDLGQRLAGLPQSEWPAVLTDVVCGQAAAVLGHGAGDAVEAEKGFIEQGFDSLTAVELRNRLNDATGLRLPSTLVFDYATPAALVQGLSAELAAQGPAGLAGGPAVRQPSGSAAVGTVAPAPASAPASDGYLASMFTKAYELAKLEHGLDLLIAAARIREKFEDPAQVARTSDLVTLVSGPDEPAIVCFPTLGALSSPYQYARFSAPLGGRREVLSLPLPGFVKGELLPADLGAIVEQQAQVIERRFGDRPFVLLGHSSGGWTASAVASRLERSGVRPAALVLLDTYAPDSPPPASIQYGFIDTMLDRGDVFGTIDDTRFSAMGGYFDVFAEWQPVALTVPTLLVRAQDPLRHSSAEAGEAEEWRSSWPLRHEALTVPGHHFSMLEEYSEDCAVAVHDWLSATLGA</sequence>
<keyword evidence="9" id="KW-1185">Reference proteome</keyword>
<dbReference type="SMART" id="SM00822">
    <property type="entry name" value="PKS_KR"/>
    <property type="match status" value="1"/>
</dbReference>
<feature type="region of interest" description="N-terminal hotdog fold" evidence="5">
    <location>
        <begin position="73"/>
        <end position="197"/>
    </location>
</feature>